<dbReference type="GO" id="GO:0004831">
    <property type="term" value="F:tyrosine-tRNA ligase activity"/>
    <property type="evidence" value="ECO:0007669"/>
    <property type="project" value="UniProtKB-EC"/>
</dbReference>
<comment type="catalytic activity">
    <reaction evidence="3">
        <text>tRNA(Tyr) + L-tyrosine + ATP = L-tyrosyl-tRNA(Tyr) + AMP + diphosphate + H(+)</text>
        <dbReference type="Rhea" id="RHEA:10220"/>
        <dbReference type="Rhea" id="RHEA-COMP:9706"/>
        <dbReference type="Rhea" id="RHEA-COMP:9707"/>
        <dbReference type="ChEBI" id="CHEBI:15378"/>
        <dbReference type="ChEBI" id="CHEBI:30616"/>
        <dbReference type="ChEBI" id="CHEBI:33019"/>
        <dbReference type="ChEBI" id="CHEBI:58315"/>
        <dbReference type="ChEBI" id="CHEBI:78442"/>
        <dbReference type="ChEBI" id="CHEBI:78536"/>
        <dbReference type="ChEBI" id="CHEBI:456215"/>
        <dbReference type="EC" id="6.1.1.1"/>
    </reaction>
</comment>
<evidence type="ECO:0000256" key="1">
    <source>
        <dbReference type="ARBA" id="ARBA00013160"/>
    </source>
</evidence>
<dbReference type="GO" id="GO:0005737">
    <property type="term" value="C:cytoplasm"/>
    <property type="evidence" value="ECO:0007669"/>
    <property type="project" value="TreeGrafter"/>
</dbReference>
<dbReference type="AlphaFoldDB" id="A0A1J4JAR6"/>
<dbReference type="Gene3D" id="1.10.240.10">
    <property type="entry name" value="Tyrosyl-Transfer RNA Synthetase"/>
    <property type="match status" value="1"/>
</dbReference>
<dbReference type="Proteomes" id="UP000179807">
    <property type="component" value="Unassembled WGS sequence"/>
</dbReference>
<protein>
    <recommendedName>
        <fullName evidence="1">tyrosine--tRNA ligase</fullName>
        <ecNumber evidence="1">6.1.1.1</ecNumber>
    </recommendedName>
    <alternativeName>
        <fullName evidence="2">Tyrosyl-tRNA synthetase</fullName>
    </alternativeName>
</protein>
<accession>A0A1J4JAR6</accession>
<evidence type="ECO:0000256" key="3">
    <source>
        <dbReference type="ARBA" id="ARBA00048248"/>
    </source>
</evidence>
<dbReference type="RefSeq" id="XP_068349407.1">
    <property type="nucleotide sequence ID" value="XM_068511513.1"/>
</dbReference>
<dbReference type="PANTHER" id="PTHR46264">
    <property type="entry name" value="TYROSINE-TRNA LIGASE"/>
    <property type="match status" value="1"/>
</dbReference>
<sequence>MDVDAKVAKLLSISADQTIAEQLKAKISSKSDFTVFHAFEPNGRITLAHALRYAIASKIVAECGGKYILFIADIRASQDMFFNRNEAQIKAAVDYSLKVLENLGVKGDHVQVIKSSEFSLNNHELFYQMVSNSIKISINDVQANLPPAGKKEVLSASKMIAPCLHATEIQFLKADVVICPENLAKQLDIMKTFDPENVPVVIPLHSILNLKKTTPVKPDPKNTYFFEDNPSQIGQKSNGAFCTDDVNENPVFQYIAYLILPLQGEFEFKGKKYATVEEISADFASMDKKELKGHLAYLVDQIVDPVRCAFQFEELQPVKEAVAKFNTTIQ</sequence>
<dbReference type="SUPFAM" id="SSF52374">
    <property type="entry name" value="Nucleotidylyl transferase"/>
    <property type="match status" value="1"/>
</dbReference>
<dbReference type="InterPro" id="IPR014729">
    <property type="entry name" value="Rossmann-like_a/b/a_fold"/>
</dbReference>
<gene>
    <name evidence="4" type="primary">YARS</name>
    <name evidence="4" type="ORF">TRFO_37569</name>
</gene>
<organism evidence="4 5">
    <name type="scientific">Tritrichomonas foetus</name>
    <dbReference type="NCBI Taxonomy" id="1144522"/>
    <lineage>
        <taxon>Eukaryota</taxon>
        <taxon>Metamonada</taxon>
        <taxon>Parabasalia</taxon>
        <taxon>Tritrichomonadida</taxon>
        <taxon>Tritrichomonadidae</taxon>
        <taxon>Tritrichomonas</taxon>
    </lineage>
</organism>
<name>A0A1J4JAR6_9EUKA</name>
<evidence type="ECO:0000313" key="5">
    <source>
        <dbReference type="Proteomes" id="UP000179807"/>
    </source>
</evidence>
<dbReference type="GeneID" id="94846217"/>
<evidence type="ECO:0000313" key="4">
    <source>
        <dbReference type="EMBL" id="OHS96270.1"/>
    </source>
</evidence>
<dbReference type="InterPro" id="IPR050489">
    <property type="entry name" value="Tyr-tRNA_synthase"/>
</dbReference>
<keyword evidence="4" id="KW-0436">Ligase</keyword>
<dbReference type="EMBL" id="MLAK01001187">
    <property type="protein sequence ID" value="OHS96270.1"/>
    <property type="molecule type" value="Genomic_DNA"/>
</dbReference>
<dbReference type="EC" id="6.1.1.1" evidence="1"/>
<dbReference type="Gene3D" id="3.40.50.620">
    <property type="entry name" value="HUPs"/>
    <property type="match status" value="1"/>
</dbReference>
<dbReference type="PANTHER" id="PTHR46264:SF4">
    <property type="entry name" value="TYROSINE--TRNA LIGASE, CYTOPLASMIC"/>
    <property type="match status" value="1"/>
</dbReference>
<comment type="caution">
    <text evidence="4">The sequence shown here is derived from an EMBL/GenBank/DDBJ whole genome shotgun (WGS) entry which is preliminary data.</text>
</comment>
<dbReference type="VEuPathDB" id="TrichDB:TRFO_37569"/>
<proteinExistence type="predicted"/>
<reference evidence="4" key="1">
    <citation type="submission" date="2016-10" db="EMBL/GenBank/DDBJ databases">
        <authorList>
            <person name="Benchimol M."/>
            <person name="Almeida L.G."/>
            <person name="Vasconcelos A.T."/>
            <person name="Perreira-Neves A."/>
            <person name="Rosa I.A."/>
            <person name="Tasca T."/>
            <person name="Bogo M.R."/>
            <person name="de Souza W."/>
        </authorList>
    </citation>
    <scope>NUCLEOTIDE SEQUENCE [LARGE SCALE GENOMIC DNA]</scope>
    <source>
        <strain evidence="4">K</strain>
    </source>
</reference>
<dbReference type="OrthoDB" id="197206at2759"/>
<evidence type="ECO:0000256" key="2">
    <source>
        <dbReference type="ARBA" id="ARBA00033323"/>
    </source>
</evidence>
<dbReference type="GO" id="GO:0006437">
    <property type="term" value="P:tyrosyl-tRNA aminoacylation"/>
    <property type="evidence" value="ECO:0007669"/>
    <property type="project" value="TreeGrafter"/>
</dbReference>
<keyword evidence="5" id="KW-1185">Reference proteome</keyword>